<dbReference type="PANTHER" id="PTHR43163:SF7">
    <property type="entry name" value="DIPEPTIDE-TRANSPORT INTEGRAL MEMBRANE PROTEIN ABC TRANSPORTER DPPB-RELATED"/>
    <property type="match status" value="1"/>
</dbReference>
<feature type="transmembrane region" description="Helical" evidence="7">
    <location>
        <begin position="154"/>
        <end position="175"/>
    </location>
</feature>
<comment type="similarity">
    <text evidence="7">Belongs to the binding-protein-dependent transport system permease family.</text>
</comment>
<evidence type="ECO:0000259" key="8">
    <source>
        <dbReference type="PROSITE" id="PS50928"/>
    </source>
</evidence>
<dbReference type="SUPFAM" id="SSF161098">
    <property type="entry name" value="MetI-like"/>
    <property type="match status" value="1"/>
</dbReference>
<proteinExistence type="inferred from homology"/>
<feature type="transmembrane region" description="Helical" evidence="7">
    <location>
        <begin position="312"/>
        <end position="338"/>
    </location>
</feature>
<feature type="transmembrane region" description="Helical" evidence="7">
    <location>
        <begin position="29"/>
        <end position="51"/>
    </location>
</feature>
<sequence>MTTLGAGRRRGAALSASAVRAVGRLLARLAARLGVCLAAVLLTYTLAALSFDPLAELRTTQPPTPQSVIDARATALGLDLPVLPRFGQWLAGAVTGDFGTTADGHDIAGEVSARAGTSIRLFLPGGVLAVLFGCGFGIWGALRAGSAADKLSMATALLLLAIPVFVLGTVLKLLWLPVNEAAGTDLLPFSGERTPGSDLAGWAALGDRLRHLVLPTIAIALPQIAFYSRYQRAAMLEVRDSEFLRAARGRGLRRGRAVRRHGLRMALIPMAPLVAFSFGLHLAGGVFTERIFGWHGLGDWLVTAIERQDANVVATATLLMAVLVVMVGWLADLALLLLDPRTRT</sequence>
<dbReference type="CDD" id="cd06261">
    <property type="entry name" value="TM_PBP2"/>
    <property type="match status" value="1"/>
</dbReference>
<dbReference type="InterPro" id="IPR035906">
    <property type="entry name" value="MetI-like_sf"/>
</dbReference>
<evidence type="ECO:0000256" key="1">
    <source>
        <dbReference type="ARBA" id="ARBA00004651"/>
    </source>
</evidence>
<feature type="transmembrane region" description="Helical" evidence="7">
    <location>
        <begin position="121"/>
        <end position="142"/>
    </location>
</feature>
<keyword evidence="3" id="KW-1003">Cell membrane</keyword>
<evidence type="ECO:0000313" key="10">
    <source>
        <dbReference type="Proteomes" id="UP000198551"/>
    </source>
</evidence>
<dbReference type="Gene3D" id="1.10.3720.10">
    <property type="entry name" value="MetI-like"/>
    <property type="match status" value="1"/>
</dbReference>
<evidence type="ECO:0000256" key="3">
    <source>
        <dbReference type="ARBA" id="ARBA00022475"/>
    </source>
</evidence>
<dbReference type="EMBL" id="FMCV01000003">
    <property type="protein sequence ID" value="SCE82184.1"/>
    <property type="molecule type" value="Genomic_DNA"/>
</dbReference>
<evidence type="ECO:0000256" key="6">
    <source>
        <dbReference type="ARBA" id="ARBA00023136"/>
    </source>
</evidence>
<evidence type="ECO:0000313" key="9">
    <source>
        <dbReference type="EMBL" id="SCE82184.1"/>
    </source>
</evidence>
<keyword evidence="2 7" id="KW-0813">Transport</keyword>
<feature type="transmembrane region" description="Helical" evidence="7">
    <location>
        <begin position="266"/>
        <end position="292"/>
    </location>
</feature>
<protein>
    <submittedName>
        <fullName evidence="9">Peptide/nickel transport system permease protein</fullName>
    </submittedName>
</protein>
<keyword evidence="4 7" id="KW-0812">Transmembrane</keyword>
<feature type="domain" description="ABC transmembrane type-1" evidence="8">
    <location>
        <begin position="115"/>
        <end position="331"/>
    </location>
</feature>
<dbReference type="GO" id="GO:0055085">
    <property type="term" value="P:transmembrane transport"/>
    <property type="evidence" value="ECO:0007669"/>
    <property type="project" value="InterPro"/>
</dbReference>
<evidence type="ECO:0000256" key="4">
    <source>
        <dbReference type="ARBA" id="ARBA00022692"/>
    </source>
</evidence>
<dbReference type="Proteomes" id="UP000198551">
    <property type="component" value="Unassembled WGS sequence"/>
</dbReference>
<reference evidence="10" key="1">
    <citation type="submission" date="2016-06" db="EMBL/GenBank/DDBJ databases">
        <authorList>
            <person name="Varghese N."/>
        </authorList>
    </citation>
    <scope>NUCLEOTIDE SEQUENCE [LARGE SCALE GENOMIC DNA]</scope>
    <source>
        <strain evidence="10">DSM 45555</strain>
    </source>
</reference>
<dbReference type="PANTHER" id="PTHR43163">
    <property type="entry name" value="DIPEPTIDE TRANSPORT SYSTEM PERMEASE PROTEIN DPPB-RELATED"/>
    <property type="match status" value="1"/>
</dbReference>
<dbReference type="AlphaFoldDB" id="A0A1C4VDU0"/>
<keyword evidence="5 7" id="KW-1133">Transmembrane helix</keyword>
<evidence type="ECO:0000256" key="2">
    <source>
        <dbReference type="ARBA" id="ARBA00022448"/>
    </source>
</evidence>
<evidence type="ECO:0000256" key="5">
    <source>
        <dbReference type="ARBA" id="ARBA00022989"/>
    </source>
</evidence>
<feature type="transmembrane region" description="Helical" evidence="7">
    <location>
        <begin position="212"/>
        <end position="230"/>
    </location>
</feature>
<dbReference type="GO" id="GO:0005886">
    <property type="term" value="C:plasma membrane"/>
    <property type="evidence" value="ECO:0007669"/>
    <property type="project" value="UniProtKB-SubCell"/>
</dbReference>
<dbReference type="Pfam" id="PF00528">
    <property type="entry name" value="BPD_transp_1"/>
    <property type="match status" value="1"/>
</dbReference>
<accession>A0A1C4VDU0</accession>
<keyword evidence="10" id="KW-1185">Reference proteome</keyword>
<organism evidence="9 10">
    <name type="scientific">Micromonospora marina</name>
    <dbReference type="NCBI Taxonomy" id="307120"/>
    <lineage>
        <taxon>Bacteria</taxon>
        <taxon>Bacillati</taxon>
        <taxon>Actinomycetota</taxon>
        <taxon>Actinomycetes</taxon>
        <taxon>Micromonosporales</taxon>
        <taxon>Micromonosporaceae</taxon>
        <taxon>Micromonospora</taxon>
    </lineage>
</organism>
<name>A0A1C4VDU0_9ACTN</name>
<evidence type="ECO:0000256" key="7">
    <source>
        <dbReference type="RuleBase" id="RU363032"/>
    </source>
</evidence>
<keyword evidence="6 7" id="KW-0472">Membrane</keyword>
<dbReference type="InterPro" id="IPR000515">
    <property type="entry name" value="MetI-like"/>
</dbReference>
<gene>
    <name evidence="9" type="ORF">GA0070215_103101</name>
</gene>
<dbReference type="PROSITE" id="PS50928">
    <property type="entry name" value="ABC_TM1"/>
    <property type="match status" value="1"/>
</dbReference>
<comment type="subcellular location">
    <subcellularLocation>
        <location evidence="1 7">Cell membrane</location>
        <topology evidence="1 7">Multi-pass membrane protein</topology>
    </subcellularLocation>
</comment>